<organism evidence="2 3">
    <name type="scientific">Sneathiella sedimenti</name>
    <dbReference type="NCBI Taxonomy" id="2816034"/>
    <lineage>
        <taxon>Bacteria</taxon>
        <taxon>Pseudomonadati</taxon>
        <taxon>Pseudomonadota</taxon>
        <taxon>Alphaproteobacteria</taxon>
        <taxon>Sneathiellales</taxon>
        <taxon>Sneathiellaceae</taxon>
        <taxon>Sneathiella</taxon>
    </lineage>
</organism>
<keyword evidence="1" id="KW-0812">Transmembrane</keyword>
<comment type="caution">
    <text evidence="2">The sequence shown here is derived from an EMBL/GenBank/DDBJ whole genome shotgun (WGS) entry which is preliminary data.</text>
</comment>
<dbReference type="EMBL" id="JAFLNC010000001">
    <property type="protein sequence ID" value="MBO0332974.1"/>
    <property type="molecule type" value="Genomic_DNA"/>
</dbReference>
<dbReference type="InterPro" id="IPR021265">
    <property type="entry name" value="DUF2842"/>
</dbReference>
<accession>A0ABS3F375</accession>
<dbReference type="Pfam" id="PF11003">
    <property type="entry name" value="DUF2842"/>
    <property type="match status" value="1"/>
</dbReference>
<keyword evidence="3" id="KW-1185">Reference proteome</keyword>
<feature type="transmembrane region" description="Helical" evidence="1">
    <location>
        <begin position="41"/>
        <end position="58"/>
    </location>
</feature>
<gene>
    <name evidence="2" type="ORF">J0X12_05080</name>
</gene>
<evidence type="ECO:0000313" key="3">
    <source>
        <dbReference type="Proteomes" id="UP000664761"/>
    </source>
</evidence>
<keyword evidence="1" id="KW-0472">Membrane</keyword>
<dbReference type="RefSeq" id="WP_207042892.1">
    <property type="nucleotide sequence ID" value="NZ_JAFLNC010000001.1"/>
</dbReference>
<proteinExistence type="predicted"/>
<evidence type="ECO:0000256" key="1">
    <source>
        <dbReference type="SAM" id="Phobius"/>
    </source>
</evidence>
<reference evidence="2 3" key="1">
    <citation type="submission" date="2021-03" db="EMBL/GenBank/DDBJ databases">
        <title>Sneathiella sp. CAU 1612 isolated from Kang Won-do.</title>
        <authorList>
            <person name="Kim W."/>
        </authorList>
    </citation>
    <scope>NUCLEOTIDE SEQUENCE [LARGE SCALE GENOMIC DNA]</scope>
    <source>
        <strain evidence="2 3">CAU 1612</strain>
    </source>
</reference>
<name>A0ABS3F375_9PROT</name>
<protein>
    <submittedName>
        <fullName evidence="2">DUF2842 domain-containing protein</fullName>
    </submittedName>
</protein>
<feature type="transmembrane region" description="Helical" evidence="1">
    <location>
        <begin position="7"/>
        <end position="29"/>
    </location>
</feature>
<dbReference type="Proteomes" id="UP000664761">
    <property type="component" value="Unassembled WGS sequence"/>
</dbReference>
<evidence type="ECO:0000313" key="2">
    <source>
        <dbReference type="EMBL" id="MBO0332974.1"/>
    </source>
</evidence>
<keyword evidence="1" id="KW-1133">Transmembrane helix</keyword>
<sequence>MTSSRKLIGLFGLLFLLVIYCAICVYIAVQFLPENKLAELIFYPVVGVIWIFPAAKIIRWMQTPIDPEQEQ</sequence>